<keyword evidence="4 6" id="KW-0862">Zinc</keyword>
<name>A0A222VSZ7_9PSEU</name>
<dbReference type="InterPro" id="IPR001915">
    <property type="entry name" value="Peptidase_M48"/>
</dbReference>
<dbReference type="Gene3D" id="3.30.2010.10">
    <property type="entry name" value="Metalloproteases ('zincins'), catalytic domain"/>
    <property type="match status" value="1"/>
</dbReference>
<evidence type="ECO:0000313" key="7">
    <source>
        <dbReference type="EMBL" id="SDD85883.1"/>
    </source>
</evidence>
<dbReference type="PANTHER" id="PTHR34978:SF3">
    <property type="entry name" value="SLR0241 PROTEIN"/>
    <property type="match status" value="1"/>
</dbReference>
<dbReference type="OrthoDB" id="9785340at2"/>
<protein>
    <submittedName>
        <fullName evidence="7">Peptidase family M48</fullName>
    </submittedName>
</protein>
<dbReference type="GO" id="GO:0004222">
    <property type="term" value="F:metalloendopeptidase activity"/>
    <property type="evidence" value="ECO:0007669"/>
    <property type="project" value="InterPro"/>
</dbReference>
<keyword evidence="5 6" id="KW-0482">Metalloprotease</keyword>
<sequence>MTIAVALLAGALAASWFVPTLLQRIDLRRHDPLPLIVAWLVSMAGTVLAVVTGVGLLLAPDHGGAHSVLAVIHWCWAALRHGSPPSTDVIAGLSGVVLLLAFLVRLLVVAARGAGHRARRREEKLAVLRLAARRQPGSPATLWLAHDRPLAFSLAGGTGVVVATEGLVRHLDRGAVDAVLEHERAHLRGRHHLLVTCADVLSAALPFTPLFRNAPSAIRQLVELAADTAAARSCGPSAVHRALLGIAGGGTPRTALAMGDEAVEVRLARLRGRPAQPGAVSRMIFCGLTGMTAAVLPTITGACVLLGLVAVTCPAG</sequence>
<proteinExistence type="inferred from homology"/>
<evidence type="ECO:0000256" key="4">
    <source>
        <dbReference type="ARBA" id="ARBA00022833"/>
    </source>
</evidence>
<keyword evidence="3 6" id="KW-0378">Hydrolase</keyword>
<dbReference type="InterPro" id="IPR052173">
    <property type="entry name" value="Beta-lactam_resp_regulator"/>
</dbReference>
<dbReference type="RefSeq" id="WP_091810132.1">
    <property type="nucleotide sequence ID" value="NZ_CP016353.1"/>
</dbReference>
<evidence type="ECO:0000256" key="3">
    <source>
        <dbReference type="ARBA" id="ARBA00022801"/>
    </source>
</evidence>
<dbReference type="KEGG" id="pmad:BAY61_20975"/>
<accession>A0A222VSZ7</accession>
<gene>
    <name evidence="7" type="ORF">SAMN05421630_113157</name>
</gene>
<dbReference type="Proteomes" id="UP000199494">
    <property type="component" value="Unassembled WGS sequence"/>
</dbReference>
<evidence type="ECO:0000256" key="5">
    <source>
        <dbReference type="ARBA" id="ARBA00023049"/>
    </source>
</evidence>
<dbReference type="PANTHER" id="PTHR34978">
    <property type="entry name" value="POSSIBLE SENSOR-TRANSDUCER PROTEIN BLAR"/>
    <property type="match status" value="1"/>
</dbReference>
<evidence type="ECO:0000256" key="6">
    <source>
        <dbReference type="RuleBase" id="RU003983"/>
    </source>
</evidence>
<dbReference type="AlphaFoldDB" id="A0A222VSZ7"/>
<reference evidence="7 8" key="1">
    <citation type="submission" date="2016-10" db="EMBL/GenBank/DDBJ databases">
        <authorList>
            <person name="de Groot N.N."/>
        </authorList>
    </citation>
    <scope>NUCLEOTIDE SEQUENCE [LARGE SCALE GENOMIC DNA]</scope>
    <source>
        <strain evidence="7 8">CGMCC 4.5506</strain>
    </source>
</reference>
<dbReference type="STRING" id="530584.SAMN05421630_113157"/>
<evidence type="ECO:0000313" key="8">
    <source>
        <dbReference type="Proteomes" id="UP000199494"/>
    </source>
</evidence>
<comment type="cofactor">
    <cofactor evidence="6">
        <name>Zn(2+)</name>
        <dbReference type="ChEBI" id="CHEBI:29105"/>
    </cofactor>
    <text evidence="6">Binds 1 zinc ion per subunit.</text>
</comment>
<dbReference type="GO" id="GO:0006508">
    <property type="term" value="P:proteolysis"/>
    <property type="evidence" value="ECO:0007669"/>
    <property type="project" value="UniProtKB-KW"/>
</dbReference>
<dbReference type="GO" id="GO:0046872">
    <property type="term" value="F:metal ion binding"/>
    <property type="evidence" value="ECO:0007669"/>
    <property type="project" value="UniProtKB-KW"/>
</dbReference>
<keyword evidence="8" id="KW-1185">Reference proteome</keyword>
<dbReference type="Pfam" id="PF01435">
    <property type="entry name" value="Peptidase_M48"/>
    <property type="match status" value="1"/>
</dbReference>
<dbReference type="CDD" id="cd07326">
    <property type="entry name" value="M56_BlaR1_MecR1_like"/>
    <property type="match status" value="1"/>
</dbReference>
<comment type="similarity">
    <text evidence="6">Belongs to the peptidase M48 family.</text>
</comment>
<keyword evidence="1 6" id="KW-0645">Protease</keyword>
<evidence type="ECO:0000256" key="1">
    <source>
        <dbReference type="ARBA" id="ARBA00022670"/>
    </source>
</evidence>
<evidence type="ECO:0000256" key="2">
    <source>
        <dbReference type="ARBA" id="ARBA00022723"/>
    </source>
</evidence>
<keyword evidence="2" id="KW-0479">Metal-binding</keyword>
<organism evidence="7 8">
    <name type="scientific">Prauserella marina</name>
    <dbReference type="NCBI Taxonomy" id="530584"/>
    <lineage>
        <taxon>Bacteria</taxon>
        <taxon>Bacillati</taxon>
        <taxon>Actinomycetota</taxon>
        <taxon>Actinomycetes</taxon>
        <taxon>Pseudonocardiales</taxon>
        <taxon>Pseudonocardiaceae</taxon>
        <taxon>Prauserella</taxon>
    </lineage>
</organism>
<dbReference type="EMBL" id="FMZE01000013">
    <property type="protein sequence ID" value="SDD85883.1"/>
    <property type="molecule type" value="Genomic_DNA"/>
</dbReference>